<evidence type="ECO:0000313" key="2">
    <source>
        <dbReference type="EMBL" id="UOR13468.1"/>
    </source>
</evidence>
<keyword evidence="3" id="KW-1185">Reference proteome</keyword>
<dbReference type="GO" id="GO:0016301">
    <property type="term" value="F:kinase activity"/>
    <property type="evidence" value="ECO:0007669"/>
    <property type="project" value="UniProtKB-KW"/>
</dbReference>
<dbReference type="PANTHER" id="PTHR10285">
    <property type="entry name" value="URIDINE KINASE"/>
    <property type="match status" value="1"/>
</dbReference>
<evidence type="ECO:0000313" key="3">
    <source>
        <dbReference type="Proteomes" id="UP000830326"/>
    </source>
</evidence>
<reference evidence="2" key="1">
    <citation type="submission" date="2022-04" db="EMBL/GenBank/DDBJ databases">
        <title>Halobacillus sp. isolated from saltern.</title>
        <authorList>
            <person name="Won M."/>
            <person name="Lee C.-M."/>
            <person name="Woen H.-Y."/>
            <person name="Kwon S.-W."/>
        </authorList>
    </citation>
    <scope>NUCLEOTIDE SEQUENCE</scope>
    <source>
        <strain evidence="2">SSHM10-5</strain>
    </source>
</reference>
<protein>
    <submittedName>
        <fullName evidence="2">Uridine kinase</fullName>
    </submittedName>
</protein>
<dbReference type="Pfam" id="PF00485">
    <property type="entry name" value="PRK"/>
    <property type="match status" value="1"/>
</dbReference>
<dbReference type="InterPro" id="IPR027417">
    <property type="entry name" value="P-loop_NTPase"/>
</dbReference>
<dbReference type="Gene3D" id="3.40.50.300">
    <property type="entry name" value="P-loop containing nucleotide triphosphate hydrolases"/>
    <property type="match status" value="1"/>
</dbReference>
<dbReference type="RefSeq" id="WP_245035115.1">
    <property type="nucleotide sequence ID" value="NZ_CP095075.1"/>
</dbReference>
<evidence type="ECO:0000259" key="1">
    <source>
        <dbReference type="Pfam" id="PF00485"/>
    </source>
</evidence>
<proteinExistence type="predicted"/>
<sequence length="181" mass="21263">MEWLKNNKKNLLLVGIDGCGGAGKSTLADHILSIATEGIVIHMDDFYLPSHERKEMPDIGGHFDWKRVLHQVIKPLSERSPAEYQRYDWDHDELAEWHHVSASGVVVVEGCYATRDDLRPYYDYTIWVDCPREVRLKRGLERDGQEALPFWLDWMEQEDRYIEIQHPRDQVDFIIKGTRNN</sequence>
<dbReference type="Proteomes" id="UP000830326">
    <property type="component" value="Chromosome"/>
</dbReference>
<dbReference type="InterPro" id="IPR006083">
    <property type="entry name" value="PRK/URK"/>
</dbReference>
<name>A0ABY4HGG2_9BACI</name>
<feature type="domain" description="Phosphoribulokinase/uridine kinase" evidence="1">
    <location>
        <begin position="14"/>
        <end position="145"/>
    </location>
</feature>
<dbReference type="PRINTS" id="PR00988">
    <property type="entry name" value="URIDINKINASE"/>
</dbReference>
<gene>
    <name evidence="2" type="ORF">MUO15_08445</name>
</gene>
<keyword evidence="2" id="KW-0808">Transferase</keyword>
<accession>A0ABY4HGG2</accession>
<dbReference type="SUPFAM" id="SSF52540">
    <property type="entry name" value="P-loop containing nucleoside triphosphate hydrolases"/>
    <property type="match status" value="1"/>
</dbReference>
<keyword evidence="2" id="KW-0418">Kinase</keyword>
<dbReference type="EMBL" id="CP095075">
    <property type="protein sequence ID" value="UOR13468.1"/>
    <property type="molecule type" value="Genomic_DNA"/>
</dbReference>
<organism evidence="2 3">
    <name type="scientific">Halobacillus amylolyticus</name>
    <dbReference type="NCBI Taxonomy" id="2932259"/>
    <lineage>
        <taxon>Bacteria</taxon>
        <taxon>Bacillati</taxon>
        <taxon>Bacillota</taxon>
        <taxon>Bacilli</taxon>
        <taxon>Bacillales</taxon>
        <taxon>Bacillaceae</taxon>
        <taxon>Halobacillus</taxon>
    </lineage>
</organism>